<feature type="compositionally biased region" description="Polar residues" evidence="2">
    <location>
        <begin position="496"/>
        <end position="509"/>
    </location>
</feature>
<feature type="compositionally biased region" description="Polar residues" evidence="2">
    <location>
        <begin position="586"/>
        <end position="596"/>
    </location>
</feature>
<feature type="compositionally biased region" description="Low complexity" evidence="2">
    <location>
        <begin position="430"/>
        <end position="449"/>
    </location>
</feature>
<feature type="compositionally biased region" description="Low complexity" evidence="2">
    <location>
        <begin position="571"/>
        <end position="585"/>
    </location>
</feature>
<keyword evidence="5" id="KW-0378">Hydrolase</keyword>
<feature type="region of interest" description="Disordered" evidence="2">
    <location>
        <begin position="1031"/>
        <end position="1070"/>
    </location>
</feature>
<dbReference type="EMBL" id="CP073249">
    <property type="protein sequence ID" value="QUF05843.1"/>
    <property type="molecule type" value="Genomic_DNA"/>
</dbReference>
<keyword evidence="5" id="KW-0540">Nuclease</keyword>
<dbReference type="Gene3D" id="1.20.1260.20">
    <property type="entry name" value="PPE superfamily"/>
    <property type="match status" value="1"/>
</dbReference>
<feature type="domain" description="PPE" evidence="4">
    <location>
        <begin position="102"/>
        <end position="162"/>
    </location>
</feature>
<evidence type="ECO:0000256" key="3">
    <source>
        <dbReference type="SAM" id="Phobius"/>
    </source>
</evidence>
<evidence type="ECO:0000259" key="4">
    <source>
        <dbReference type="Pfam" id="PF00823"/>
    </source>
</evidence>
<comment type="similarity">
    <text evidence="1">Belongs to the mycobacterial PPE family.</text>
</comment>
<accession>A0AA45LA32</accession>
<reference evidence="5" key="1">
    <citation type="submission" date="2021-04" db="EMBL/GenBank/DDBJ databases">
        <title>Genomic sequence of Actinosynnema pretiosum subsp. pretiosum ATCC 31280 (C-14919).</title>
        <authorList>
            <person name="Bai L."/>
            <person name="Wang X."/>
            <person name="Xiao Y."/>
        </authorList>
    </citation>
    <scope>NUCLEOTIDE SEQUENCE</scope>
    <source>
        <strain evidence="5">ATCC 31280</strain>
    </source>
</reference>
<feature type="compositionally biased region" description="Basic and acidic residues" evidence="2">
    <location>
        <begin position="622"/>
        <end position="645"/>
    </location>
</feature>
<proteinExistence type="inferred from homology"/>
<dbReference type="Proteomes" id="UP000677152">
    <property type="component" value="Chromosome"/>
</dbReference>
<keyword evidence="3" id="KW-1133">Transmembrane helix</keyword>
<feature type="compositionally biased region" description="Basic and acidic residues" evidence="2">
    <location>
        <begin position="891"/>
        <end position="901"/>
    </location>
</feature>
<feature type="compositionally biased region" description="Low complexity" evidence="2">
    <location>
        <begin position="534"/>
        <end position="557"/>
    </location>
</feature>
<feature type="region of interest" description="Disordered" evidence="2">
    <location>
        <begin position="275"/>
        <end position="711"/>
    </location>
</feature>
<feature type="compositionally biased region" description="Polar residues" evidence="2">
    <location>
        <begin position="1031"/>
        <end position="1042"/>
    </location>
</feature>
<feature type="compositionally biased region" description="Polar residues" evidence="2">
    <location>
        <begin position="455"/>
        <end position="464"/>
    </location>
</feature>
<protein>
    <submittedName>
        <fullName evidence="5">DNA/RNA non-specific endonuclease</fullName>
    </submittedName>
</protein>
<keyword evidence="5" id="KW-0255">Endonuclease</keyword>
<feature type="transmembrane region" description="Helical" evidence="3">
    <location>
        <begin position="184"/>
        <end position="206"/>
    </location>
</feature>
<evidence type="ECO:0000313" key="6">
    <source>
        <dbReference type="Proteomes" id="UP000677152"/>
    </source>
</evidence>
<feature type="region of interest" description="Disordered" evidence="2">
    <location>
        <begin position="785"/>
        <end position="958"/>
    </location>
</feature>
<feature type="compositionally biased region" description="Gly residues" evidence="2">
    <location>
        <begin position="276"/>
        <end position="296"/>
    </location>
</feature>
<evidence type="ECO:0000313" key="5">
    <source>
        <dbReference type="EMBL" id="QUF05843.1"/>
    </source>
</evidence>
<feature type="compositionally biased region" description="Low complexity" evidence="2">
    <location>
        <begin position="301"/>
        <end position="346"/>
    </location>
</feature>
<sequence>MAQAPAEPDGLFNAGTGDNGWATGISLAESAMDTYKGFAEGNWIEAGLGTVGLVADAASLAVDPFGTLLSSAASFLMEHMQPLKQMLDWLAGNPPVIDSYSQTWNNVAQELKAVAEDYASAVRTGTEGWTGPAAEAYHRSAAEHGDALSGAASAAGAVGTVVGLMGMVVAFVREFVRDLIADLVGKLIAWVLEAVFSLGFGTPVIVAQAITAISKWGARIAEIVQKLLNTIKKVSPMIARLVEVFEKIAKVVGKIAGKVTGLDVLHPSSVIPGGFVRRGGGGGVDLPGGSAPGGRGDGPEGSDAPGSPDSPATPGGPGADTPGSSRPTTNTPAADTPGATAPRTDTSTADAPGASPRGTTPEPGAPSRATQPDGGPTPSSRPAADTTTSSHVPVDTPTSSPRRDVGDPMPGAPRAGRDPDLPAGNPPSGAPAHPNTPTGGGPTPRTDTPSPAPRGQTTASSSTPDAPPRPTHPAAPQHTQPSQPQIPTQPTHAGGTPSSSAGTPNTTASGAPRQGGQGWTGTPGHRGDLNSGAPTTRTPDPTRPSNHTPGHTGTSTATPPPHTPAAPPHGTPGTPHSPNHGTTPSANTPNHSTTPSGTRPTAPPPDGARPRAADPWTPPRQDAPHRTPDAGRPDPSRPDAGRPDAPHPAQNRPDAHHPDSNRPDAPDYGVHPHHDTPTIDQAHAHHGETTPSGVSHHRGDPNMGDLPHRVPPDPRYFTADVHITPDGRARIGNHTYTPEQYGDLLRRTGWDGRTPIRLIGCDAGSNTFADRLSRHTNADVLAPTKPAWTDNAGRVYTSDAEVGPDGTRRPRIPPNGEWNTHRPDGTTTRAGDDGYVPQTPEHHRADHTDVDDAQSRAADDTTDPQSNRRTTRDALPTPEAFIPGVTPTRVVHYDGPTRDPSGDYSPPYTRPEVDGRSGSPVVVEAPERDRVRDPAGPPRPVESTDPARPAVPKHPDVLDTHVDPATGRLAPETQYTVRNANGTRTDFFTDRNGDIRWAQATSGTKPGFNPDLDYPLLGNVTYKVDDNWEFHTNQNGQTTSVTGEPHYQKSDSSRRDDSGDYSAQGRAGAEGKVAYPEAHWAGGHLASNEAGGPGEYINMFGQMNASNSGHYRDGWVHDASWRAREKVLAAFDKQPGQRISNYQVEMVRQDNGVPSHVTMRWTESVDGPPSSNKIRQMTFPNTPENVNYNDVYRYGDRMPPRSGRR</sequence>
<dbReference type="GO" id="GO:0004519">
    <property type="term" value="F:endonuclease activity"/>
    <property type="evidence" value="ECO:0007669"/>
    <property type="project" value="UniProtKB-KW"/>
</dbReference>
<gene>
    <name evidence="5" type="ORF">KCV87_07120</name>
</gene>
<dbReference type="SUPFAM" id="SSF140459">
    <property type="entry name" value="PE/PPE dimer-like"/>
    <property type="match status" value="1"/>
</dbReference>
<feature type="compositionally biased region" description="Basic and acidic residues" evidence="2">
    <location>
        <begin position="1046"/>
        <end position="1058"/>
    </location>
</feature>
<dbReference type="InterPro" id="IPR000030">
    <property type="entry name" value="PPE_dom"/>
</dbReference>
<evidence type="ECO:0000256" key="1">
    <source>
        <dbReference type="ARBA" id="ARBA00010652"/>
    </source>
</evidence>
<organism evidence="5 6">
    <name type="scientific">Actinosynnema pretiosum subsp. pretiosum</name>
    <dbReference type="NCBI Taxonomy" id="103721"/>
    <lineage>
        <taxon>Bacteria</taxon>
        <taxon>Bacillati</taxon>
        <taxon>Actinomycetota</taxon>
        <taxon>Actinomycetes</taxon>
        <taxon>Pseudonocardiales</taxon>
        <taxon>Pseudonocardiaceae</taxon>
        <taxon>Actinosynnema</taxon>
    </lineage>
</organism>
<feature type="compositionally biased region" description="Low complexity" evidence="2">
    <location>
        <begin position="476"/>
        <end position="491"/>
    </location>
</feature>
<feature type="transmembrane region" description="Helical" evidence="3">
    <location>
        <begin position="147"/>
        <end position="172"/>
    </location>
</feature>
<keyword evidence="3" id="KW-0472">Membrane</keyword>
<evidence type="ECO:0000256" key="2">
    <source>
        <dbReference type="SAM" id="MobiDB-lite"/>
    </source>
</evidence>
<name>A0AA45LA32_9PSEU</name>
<feature type="compositionally biased region" description="Basic and acidic residues" evidence="2">
    <location>
        <begin position="840"/>
        <end position="859"/>
    </location>
</feature>
<dbReference type="Pfam" id="PF00823">
    <property type="entry name" value="PPE"/>
    <property type="match status" value="1"/>
</dbReference>
<dbReference type="AlphaFoldDB" id="A0AA45LA32"/>
<dbReference type="InterPro" id="IPR038332">
    <property type="entry name" value="PPE_sf"/>
</dbReference>
<feature type="compositionally biased region" description="Basic and acidic residues" evidence="2">
    <location>
        <begin position="653"/>
        <end position="688"/>
    </location>
</feature>
<feature type="compositionally biased region" description="Pro residues" evidence="2">
    <location>
        <begin position="558"/>
        <end position="570"/>
    </location>
</feature>
<feature type="compositionally biased region" description="Polar residues" evidence="2">
    <location>
        <begin position="377"/>
        <end position="400"/>
    </location>
</feature>
<keyword evidence="3" id="KW-0812">Transmembrane</keyword>